<sequence length="362" mass="36215">MSASGLAPVSANYRARERVPPAAPRPWLPLALLLLCVALLSLAVGAVSVPPLALAGSLLEQVGLDLGPRLESVQQAVLLSIRLPRVTLGIMVGAVLATSGAALQALFRNPLVEPGLLGTSSGAALGAVAAIVMDVALSAHLGSLRMLAVPGAAFAGALGATLLAHRLGGGGGRTETARILLAGVAVSAGAGAGIGLLTQVATDAQLRSITFWTWGSLGGASWDVVGAATPPLLVALGLLLREARTLNLLLLGEREAWHLGVDVERLKRRLILAAALGVGAAVSVSGVIAFVGLLVPALLRLALGPDHRRLLGASALLGASLLVGADLLARTAAIPSELPVGALTSVLGVPVFIGLLSRKGAA</sequence>
<gene>
    <name evidence="9" type="ORF">MYMAC_001313</name>
</gene>
<feature type="transmembrane region" description="Helical" evidence="8">
    <location>
        <begin position="179"/>
        <end position="200"/>
    </location>
</feature>
<evidence type="ECO:0000256" key="6">
    <source>
        <dbReference type="ARBA" id="ARBA00022989"/>
    </source>
</evidence>
<dbReference type="SUPFAM" id="SSF81345">
    <property type="entry name" value="ABC transporter involved in vitamin B12 uptake, BtuC"/>
    <property type="match status" value="1"/>
</dbReference>
<comment type="similarity">
    <text evidence="2">Belongs to the binding-protein-dependent transport system permease family. FecCD subfamily.</text>
</comment>
<dbReference type="InterPro" id="IPR000522">
    <property type="entry name" value="ABC_transptr_permease_BtuC"/>
</dbReference>
<feature type="transmembrane region" description="Helical" evidence="8">
    <location>
        <begin position="86"/>
        <end position="107"/>
    </location>
</feature>
<dbReference type="CDD" id="cd06550">
    <property type="entry name" value="TM_ABC_iron-siderophores_like"/>
    <property type="match status" value="1"/>
</dbReference>
<keyword evidence="5 8" id="KW-0812">Transmembrane</keyword>
<evidence type="ECO:0000256" key="8">
    <source>
        <dbReference type="SAM" id="Phobius"/>
    </source>
</evidence>
<evidence type="ECO:0000256" key="5">
    <source>
        <dbReference type="ARBA" id="ARBA00022692"/>
    </source>
</evidence>
<dbReference type="Gene3D" id="1.10.3470.10">
    <property type="entry name" value="ABC transporter involved in vitamin B12 uptake, BtuC"/>
    <property type="match status" value="1"/>
</dbReference>
<evidence type="ECO:0000256" key="1">
    <source>
        <dbReference type="ARBA" id="ARBA00004651"/>
    </source>
</evidence>
<evidence type="ECO:0000313" key="10">
    <source>
        <dbReference type="Proteomes" id="UP000217343"/>
    </source>
</evidence>
<dbReference type="Proteomes" id="UP000217343">
    <property type="component" value="Chromosome"/>
</dbReference>
<accession>A0A250JPY3</accession>
<keyword evidence="6 8" id="KW-1133">Transmembrane helix</keyword>
<keyword evidence="10" id="KW-1185">Reference proteome</keyword>
<dbReference type="EMBL" id="CP022203">
    <property type="protein sequence ID" value="ATB45728.1"/>
    <property type="molecule type" value="Genomic_DNA"/>
</dbReference>
<keyword evidence="7 8" id="KW-0472">Membrane</keyword>
<proteinExistence type="inferred from homology"/>
<dbReference type="Pfam" id="PF01032">
    <property type="entry name" value="FecCD"/>
    <property type="match status" value="1"/>
</dbReference>
<dbReference type="OrthoDB" id="9782305at2"/>
<dbReference type="GO" id="GO:0022857">
    <property type="term" value="F:transmembrane transporter activity"/>
    <property type="evidence" value="ECO:0007669"/>
    <property type="project" value="InterPro"/>
</dbReference>
<protein>
    <submittedName>
        <fullName evidence="9">Hemin ABC transporter permease</fullName>
    </submittedName>
</protein>
<dbReference type="KEGG" id="mmas:MYMAC_001313"/>
<keyword evidence="4" id="KW-1003">Cell membrane</keyword>
<feature type="transmembrane region" description="Helical" evidence="8">
    <location>
        <begin position="119"/>
        <end position="141"/>
    </location>
</feature>
<feature type="transmembrane region" description="Helical" evidence="8">
    <location>
        <begin position="340"/>
        <end position="357"/>
    </location>
</feature>
<dbReference type="PANTHER" id="PTHR30472:SF25">
    <property type="entry name" value="ABC TRANSPORTER PERMEASE PROTEIN MJ0876-RELATED"/>
    <property type="match status" value="1"/>
</dbReference>
<organism evidence="9 10">
    <name type="scientific">Corallococcus macrosporus DSM 14697</name>
    <dbReference type="NCBI Taxonomy" id="1189310"/>
    <lineage>
        <taxon>Bacteria</taxon>
        <taxon>Pseudomonadati</taxon>
        <taxon>Myxococcota</taxon>
        <taxon>Myxococcia</taxon>
        <taxon>Myxococcales</taxon>
        <taxon>Cystobacterineae</taxon>
        <taxon>Myxococcaceae</taxon>
        <taxon>Corallococcus</taxon>
    </lineage>
</organism>
<dbReference type="InterPro" id="IPR037294">
    <property type="entry name" value="ABC_BtuC-like"/>
</dbReference>
<reference evidence="9 10" key="1">
    <citation type="submission" date="2017-06" db="EMBL/GenBank/DDBJ databases">
        <title>Sequencing and comparative analysis of myxobacterial genomes.</title>
        <authorList>
            <person name="Rupp O."/>
            <person name="Goesmann A."/>
            <person name="Sogaard-Andersen L."/>
        </authorList>
    </citation>
    <scope>NUCLEOTIDE SEQUENCE [LARGE SCALE GENOMIC DNA]</scope>
    <source>
        <strain evidence="9 10">DSM 14697</strain>
    </source>
</reference>
<evidence type="ECO:0000256" key="3">
    <source>
        <dbReference type="ARBA" id="ARBA00022448"/>
    </source>
</evidence>
<evidence type="ECO:0000256" key="2">
    <source>
        <dbReference type="ARBA" id="ARBA00007935"/>
    </source>
</evidence>
<dbReference type="GO" id="GO:0033214">
    <property type="term" value="P:siderophore-iron import into cell"/>
    <property type="evidence" value="ECO:0007669"/>
    <property type="project" value="TreeGrafter"/>
</dbReference>
<dbReference type="PANTHER" id="PTHR30472">
    <property type="entry name" value="FERRIC ENTEROBACTIN TRANSPORT SYSTEM PERMEASE PROTEIN"/>
    <property type="match status" value="1"/>
</dbReference>
<dbReference type="RefSeq" id="WP_095957461.1">
    <property type="nucleotide sequence ID" value="NZ_CP022203.1"/>
</dbReference>
<evidence type="ECO:0000256" key="4">
    <source>
        <dbReference type="ARBA" id="ARBA00022475"/>
    </source>
</evidence>
<feature type="transmembrane region" description="Helical" evidence="8">
    <location>
        <begin position="310"/>
        <end position="328"/>
    </location>
</feature>
<feature type="transmembrane region" description="Helical" evidence="8">
    <location>
        <begin position="270"/>
        <end position="298"/>
    </location>
</feature>
<evidence type="ECO:0000313" key="9">
    <source>
        <dbReference type="EMBL" id="ATB45728.1"/>
    </source>
</evidence>
<feature type="transmembrane region" description="Helical" evidence="8">
    <location>
        <begin position="147"/>
        <end position="167"/>
    </location>
</feature>
<dbReference type="FunFam" id="1.10.3470.10:FF:000001">
    <property type="entry name" value="Vitamin B12 ABC transporter permease BtuC"/>
    <property type="match status" value="1"/>
</dbReference>
<keyword evidence="3" id="KW-0813">Transport</keyword>
<name>A0A250JPY3_9BACT</name>
<dbReference type="AlphaFoldDB" id="A0A250JPY3"/>
<feature type="transmembrane region" description="Helical" evidence="8">
    <location>
        <begin position="220"/>
        <end position="240"/>
    </location>
</feature>
<evidence type="ECO:0000256" key="7">
    <source>
        <dbReference type="ARBA" id="ARBA00023136"/>
    </source>
</evidence>
<comment type="subcellular location">
    <subcellularLocation>
        <location evidence="1">Cell membrane</location>
        <topology evidence="1">Multi-pass membrane protein</topology>
    </subcellularLocation>
</comment>
<dbReference type="GO" id="GO:0005886">
    <property type="term" value="C:plasma membrane"/>
    <property type="evidence" value="ECO:0007669"/>
    <property type="project" value="UniProtKB-SubCell"/>
</dbReference>